<dbReference type="SUPFAM" id="SSF53474">
    <property type="entry name" value="alpha/beta-Hydrolases"/>
    <property type="match status" value="1"/>
</dbReference>
<dbReference type="InterPro" id="IPR000073">
    <property type="entry name" value="AB_hydrolase_1"/>
</dbReference>
<dbReference type="GO" id="GO:0008126">
    <property type="term" value="F:acetylesterase activity"/>
    <property type="evidence" value="ECO:0007669"/>
    <property type="project" value="TreeGrafter"/>
</dbReference>
<dbReference type="GO" id="GO:0047372">
    <property type="term" value="F:monoacylglycerol lipase activity"/>
    <property type="evidence" value="ECO:0007669"/>
    <property type="project" value="TreeGrafter"/>
</dbReference>
<feature type="domain" description="AB hydrolase-1" evidence="3">
    <location>
        <begin position="10"/>
        <end position="226"/>
    </location>
</feature>
<reference evidence="4" key="1">
    <citation type="submission" date="2021-03" db="EMBL/GenBank/DDBJ databases">
        <authorList>
            <person name="Bekaert M."/>
        </authorList>
    </citation>
    <scope>NUCLEOTIDE SEQUENCE</scope>
</reference>
<evidence type="ECO:0000313" key="4">
    <source>
        <dbReference type="EMBL" id="CAG2211603.1"/>
    </source>
</evidence>
<evidence type="ECO:0000256" key="2">
    <source>
        <dbReference type="PIRSR" id="PIRSR005211-1"/>
    </source>
</evidence>
<dbReference type="GO" id="GO:0051793">
    <property type="term" value="P:medium-chain fatty acid catabolic process"/>
    <property type="evidence" value="ECO:0007669"/>
    <property type="project" value="TreeGrafter"/>
</dbReference>
<dbReference type="InterPro" id="IPR050960">
    <property type="entry name" value="AB_hydrolase_4_sf"/>
</dbReference>
<proteinExistence type="inferred from homology"/>
<dbReference type="Proteomes" id="UP000683360">
    <property type="component" value="Unassembled WGS sequence"/>
</dbReference>
<feature type="active site" description="Charge relay system" evidence="2">
    <location>
        <position position="220"/>
    </location>
</feature>
<dbReference type="InterPro" id="IPR029058">
    <property type="entry name" value="AB_hydrolase_fold"/>
</dbReference>
<dbReference type="EMBL" id="CAJPWZ010001265">
    <property type="protein sequence ID" value="CAG2211603.1"/>
    <property type="molecule type" value="Genomic_DNA"/>
</dbReference>
<dbReference type="InterPro" id="IPR012020">
    <property type="entry name" value="ABHD4"/>
</dbReference>
<organism evidence="4 5">
    <name type="scientific">Mytilus edulis</name>
    <name type="common">Blue mussel</name>
    <dbReference type="NCBI Taxonomy" id="6550"/>
    <lineage>
        <taxon>Eukaryota</taxon>
        <taxon>Metazoa</taxon>
        <taxon>Spiralia</taxon>
        <taxon>Lophotrochozoa</taxon>
        <taxon>Mollusca</taxon>
        <taxon>Bivalvia</taxon>
        <taxon>Autobranchia</taxon>
        <taxon>Pteriomorphia</taxon>
        <taxon>Mytilida</taxon>
        <taxon>Mytiloidea</taxon>
        <taxon>Mytilidae</taxon>
        <taxon>Mytilinae</taxon>
        <taxon>Mytilus</taxon>
    </lineage>
</organism>
<sequence>MTPRTYCAANTEDLAHVVNIIKGRLPQAPIIGVGVSLGGMQMLNYLARSGDKSQLEAGMCISVAWNVFESVESLEKPGLNLHVINRQLSKTLVQMVQRLVKVKLQMCISVAWNVFESVESLEKPGLNLHVINRQLSKTLVQMSSTIREFDERFTSKIFGYDTWQDYYKEACLHDKIHALKVPVLVLNAADDPFSPHHAIPVKEAEENENIAIVVTSHGGHIGFMEGFIPRNSTFMDKLFSQYVKAVVTHGPTHLKQE</sequence>
<dbReference type="Pfam" id="PF00561">
    <property type="entry name" value="Abhydrolase_1"/>
    <property type="match status" value="1"/>
</dbReference>
<evidence type="ECO:0000313" key="5">
    <source>
        <dbReference type="Proteomes" id="UP000683360"/>
    </source>
</evidence>
<keyword evidence="5" id="KW-1185">Reference proteome</keyword>
<feature type="active site" description="Charge relay system" evidence="2">
    <location>
        <position position="36"/>
    </location>
</feature>
<comment type="caution">
    <text evidence="4">The sequence shown here is derived from an EMBL/GenBank/DDBJ whole genome shotgun (WGS) entry which is preliminary data.</text>
</comment>
<protein>
    <submittedName>
        <fullName evidence="4">ABHD1_3</fullName>
    </submittedName>
</protein>
<accession>A0A8S3RT79</accession>
<feature type="active site" description="Charge relay system" evidence="2">
    <location>
        <position position="191"/>
    </location>
</feature>
<dbReference type="PIRSF" id="PIRSF005211">
    <property type="entry name" value="Ab_hydro_YheT"/>
    <property type="match status" value="1"/>
</dbReference>
<name>A0A8S3RT79_MYTED</name>
<gene>
    <name evidence="4" type="ORF">MEDL_25634</name>
</gene>
<comment type="similarity">
    <text evidence="1">Belongs to the AB hydrolase superfamily. AB hydrolase 4 family.</text>
</comment>
<evidence type="ECO:0000259" key="3">
    <source>
        <dbReference type="Pfam" id="PF00561"/>
    </source>
</evidence>
<dbReference type="Gene3D" id="3.40.50.1820">
    <property type="entry name" value="alpha/beta hydrolase"/>
    <property type="match status" value="1"/>
</dbReference>
<evidence type="ECO:0000256" key="1">
    <source>
        <dbReference type="ARBA" id="ARBA00010884"/>
    </source>
</evidence>
<dbReference type="PANTHER" id="PTHR10794:SF63">
    <property type="entry name" value="ALPHA_BETA HYDROLASE 1, ISOFORM A"/>
    <property type="match status" value="1"/>
</dbReference>
<dbReference type="AlphaFoldDB" id="A0A8S3RT79"/>
<dbReference type="GO" id="GO:0051792">
    <property type="term" value="P:medium-chain fatty acid biosynthetic process"/>
    <property type="evidence" value="ECO:0007669"/>
    <property type="project" value="TreeGrafter"/>
</dbReference>
<dbReference type="PANTHER" id="PTHR10794">
    <property type="entry name" value="ABHYDROLASE DOMAIN-CONTAINING PROTEIN"/>
    <property type="match status" value="1"/>
</dbReference>
<dbReference type="OrthoDB" id="247542at2759"/>